<dbReference type="InterPro" id="IPR036322">
    <property type="entry name" value="WD40_repeat_dom_sf"/>
</dbReference>
<dbReference type="InterPro" id="IPR051243">
    <property type="entry name" value="PcG_WD-repeat"/>
</dbReference>
<protein>
    <submittedName>
        <fullName evidence="8">Uncharacterized protein</fullName>
    </submittedName>
</protein>
<keyword evidence="4" id="KW-0805">Transcription regulation</keyword>
<evidence type="ECO:0000256" key="6">
    <source>
        <dbReference type="PROSITE-ProRule" id="PRU00221"/>
    </source>
</evidence>
<keyword evidence="9" id="KW-1185">Reference proteome</keyword>
<gene>
    <name evidence="8" type="ORF">FB45DRAFT_549993</name>
</gene>
<dbReference type="Gene3D" id="2.130.10.10">
    <property type="entry name" value="YVTN repeat-like/Quinoprotein amine dehydrogenase"/>
    <property type="match status" value="1"/>
</dbReference>
<evidence type="ECO:0000313" key="9">
    <source>
        <dbReference type="Proteomes" id="UP001221142"/>
    </source>
</evidence>
<keyword evidence="3" id="KW-0677">Repeat</keyword>
<reference evidence="8" key="1">
    <citation type="submission" date="2023-03" db="EMBL/GenBank/DDBJ databases">
        <title>Massive genome expansion in bonnet fungi (Mycena s.s.) driven by repeated elements and novel gene families across ecological guilds.</title>
        <authorList>
            <consortium name="Lawrence Berkeley National Laboratory"/>
            <person name="Harder C.B."/>
            <person name="Miyauchi S."/>
            <person name="Viragh M."/>
            <person name="Kuo A."/>
            <person name="Thoen E."/>
            <person name="Andreopoulos B."/>
            <person name="Lu D."/>
            <person name="Skrede I."/>
            <person name="Drula E."/>
            <person name="Henrissat B."/>
            <person name="Morin E."/>
            <person name="Kohler A."/>
            <person name="Barry K."/>
            <person name="LaButti K."/>
            <person name="Morin E."/>
            <person name="Salamov A."/>
            <person name="Lipzen A."/>
            <person name="Mereny Z."/>
            <person name="Hegedus B."/>
            <person name="Baldrian P."/>
            <person name="Stursova M."/>
            <person name="Weitz H."/>
            <person name="Taylor A."/>
            <person name="Grigoriev I.V."/>
            <person name="Nagy L.G."/>
            <person name="Martin F."/>
            <person name="Kauserud H."/>
        </authorList>
    </citation>
    <scope>NUCLEOTIDE SEQUENCE</scope>
    <source>
        <strain evidence="8">9284</strain>
    </source>
</reference>
<feature type="region of interest" description="Disordered" evidence="7">
    <location>
        <begin position="175"/>
        <end position="207"/>
    </location>
</feature>
<dbReference type="SUPFAM" id="SSF50978">
    <property type="entry name" value="WD40 repeat-like"/>
    <property type="match status" value="1"/>
</dbReference>
<dbReference type="PROSITE" id="PS50082">
    <property type="entry name" value="WD_REPEATS_2"/>
    <property type="match status" value="1"/>
</dbReference>
<dbReference type="PANTHER" id="PTHR10253">
    <property type="entry name" value="POLYCOMB PROTEIN"/>
    <property type="match status" value="1"/>
</dbReference>
<accession>A0AAD7BUL6</accession>
<evidence type="ECO:0000256" key="3">
    <source>
        <dbReference type="ARBA" id="ARBA00022737"/>
    </source>
</evidence>
<dbReference type="InterPro" id="IPR001680">
    <property type="entry name" value="WD40_rpt"/>
</dbReference>
<proteinExistence type="inferred from homology"/>
<comment type="caution">
    <text evidence="8">The sequence shown here is derived from an EMBL/GenBank/DDBJ whole genome shotgun (WGS) entry which is preliminary data.</text>
</comment>
<keyword evidence="5" id="KW-0804">Transcription</keyword>
<evidence type="ECO:0000256" key="5">
    <source>
        <dbReference type="ARBA" id="ARBA00023163"/>
    </source>
</evidence>
<feature type="repeat" description="WD" evidence="6">
    <location>
        <begin position="220"/>
        <end position="251"/>
    </location>
</feature>
<dbReference type="InterPro" id="IPR015943">
    <property type="entry name" value="WD40/YVTN_repeat-like_dom_sf"/>
</dbReference>
<name>A0AAD7BUL6_9AGAR</name>
<evidence type="ECO:0000313" key="8">
    <source>
        <dbReference type="EMBL" id="KAJ7630885.1"/>
    </source>
</evidence>
<keyword evidence="2 6" id="KW-0853">WD repeat</keyword>
<evidence type="ECO:0000256" key="1">
    <source>
        <dbReference type="ARBA" id="ARBA00008075"/>
    </source>
</evidence>
<dbReference type="Proteomes" id="UP001221142">
    <property type="component" value="Unassembled WGS sequence"/>
</dbReference>
<sequence>MDTNGLFVLTRRLVLPHPGPGHSKGSVQPFPWTKNSAHKIRNDKWRAWRADARWSRMIDEFADAIVFAQGGKVFLLDGDNSHGFDAGEPDDTPKIARPNLGWAFRTSFPFDPLVIFSHNSRVFVLDARKKLRIVGTICHHGGHITSIAVHPGAPHIFATTSADFTTRIYNLDQSADGHENSTWKSWQGPSRASAAHGTDGPDSGSSGHGRCIGILGGGRSGGHVWDVSCASFHPWLPLIVTCGVDRFVKIWRTPIDSPTGPVIPDEKPLFSACITTSQVLSIAWVAQNVLIMHTGTTYGQDADYQTESQKHGSIDLFQWLGMERYFPNGEADYNPVLRGGSSDYQESKTYTVLAREKLDIDPMASESLEAISSISQQQDSLDMAGFDGRFLFAPIDSSQFIIVNTPELARHTRHENSFPDSYKITAQGVDHRDDDSREKVVACAVRLSDYVALGSRGTVWYLELKQK</sequence>
<dbReference type="EMBL" id="JARKIF010000009">
    <property type="protein sequence ID" value="KAJ7630885.1"/>
    <property type="molecule type" value="Genomic_DNA"/>
</dbReference>
<evidence type="ECO:0000256" key="4">
    <source>
        <dbReference type="ARBA" id="ARBA00023015"/>
    </source>
</evidence>
<evidence type="ECO:0000256" key="2">
    <source>
        <dbReference type="ARBA" id="ARBA00022574"/>
    </source>
</evidence>
<dbReference type="SMART" id="SM00320">
    <property type="entry name" value="WD40"/>
    <property type="match status" value="2"/>
</dbReference>
<evidence type="ECO:0000256" key="7">
    <source>
        <dbReference type="SAM" id="MobiDB-lite"/>
    </source>
</evidence>
<dbReference type="Pfam" id="PF00400">
    <property type="entry name" value="WD40"/>
    <property type="match status" value="2"/>
</dbReference>
<comment type="similarity">
    <text evidence="1">Belongs to the WD repeat ESC family.</text>
</comment>
<organism evidence="8 9">
    <name type="scientific">Roridomyces roridus</name>
    <dbReference type="NCBI Taxonomy" id="1738132"/>
    <lineage>
        <taxon>Eukaryota</taxon>
        <taxon>Fungi</taxon>
        <taxon>Dikarya</taxon>
        <taxon>Basidiomycota</taxon>
        <taxon>Agaricomycotina</taxon>
        <taxon>Agaricomycetes</taxon>
        <taxon>Agaricomycetidae</taxon>
        <taxon>Agaricales</taxon>
        <taxon>Marasmiineae</taxon>
        <taxon>Mycenaceae</taxon>
        <taxon>Roridomyces</taxon>
    </lineage>
</organism>
<dbReference type="AlphaFoldDB" id="A0AAD7BUL6"/>